<dbReference type="PROSITE" id="PS50071">
    <property type="entry name" value="HOMEOBOX_2"/>
    <property type="match status" value="1"/>
</dbReference>
<name>A0A7J7M4B3_9MAGN</name>
<keyword evidence="4 8" id="KW-0371">Homeobox</keyword>
<dbReference type="OrthoDB" id="6159439at2759"/>
<reference evidence="13 14" key="1">
    <citation type="journal article" date="2020" name="IScience">
        <title>Genome Sequencing of the Endangered Kingdonia uniflora (Circaeasteraceae, Ranunculales) Reveals Potential Mechanisms of Evolutionary Specialization.</title>
        <authorList>
            <person name="Sun Y."/>
            <person name="Deng T."/>
            <person name="Zhang A."/>
            <person name="Moore M.J."/>
            <person name="Landis J.B."/>
            <person name="Lin N."/>
            <person name="Zhang H."/>
            <person name="Zhang X."/>
            <person name="Huang J."/>
            <person name="Zhang X."/>
            <person name="Sun H."/>
            <person name="Wang H."/>
        </authorList>
    </citation>
    <scope>NUCLEOTIDE SEQUENCE [LARGE SCALE GENOMIC DNA]</scope>
    <source>
        <strain evidence="13">TB1705</strain>
        <tissue evidence="13">Leaf</tissue>
    </source>
</reference>
<evidence type="ECO:0000256" key="10">
    <source>
        <dbReference type="RuleBase" id="RU369038"/>
    </source>
</evidence>
<dbReference type="PROSITE" id="PS00027">
    <property type="entry name" value="HOMEOBOX_1"/>
    <property type="match status" value="1"/>
</dbReference>
<dbReference type="PANTHER" id="PTHR24326:SF527">
    <property type="entry name" value="HOMEOBOX-LEUCINE ZIPPER PROTEIN ATHB-40"/>
    <property type="match status" value="1"/>
</dbReference>
<evidence type="ECO:0000256" key="5">
    <source>
        <dbReference type="ARBA" id="ARBA00023163"/>
    </source>
</evidence>
<evidence type="ECO:0000259" key="12">
    <source>
        <dbReference type="PROSITE" id="PS50071"/>
    </source>
</evidence>
<dbReference type="SUPFAM" id="SSF46689">
    <property type="entry name" value="Homeodomain-like"/>
    <property type="match status" value="1"/>
</dbReference>
<dbReference type="GO" id="GO:0000981">
    <property type="term" value="F:DNA-binding transcription factor activity, RNA polymerase II-specific"/>
    <property type="evidence" value="ECO:0007669"/>
    <property type="project" value="UniProtKB-UniRule"/>
</dbReference>
<dbReference type="Proteomes" id="UP000541444">
    <property type="component" value="Unassembled WGS sequence"/>
</dbReference>
<comment type="function">
    <text evidence="10">Transcription factor.</text>
</comment>
<evidence type="ECO:0000256" key="6">
    <source>
        <dbReference type="ARBA" id="ARBA00023242"/>
    </source>
</evidence>
<organism evidence="13 14">
    <name type="scientific">Kingdonia uniflora</name>
    <dbReference type="NCBI Taxonomy" id="39325"/>
    <lineage>
        <taxon>Eukaryota</taxon>
        <taxon>Viridiplantae</taxon>
        <taxon>Streptophyta</taxon>
        <taxon>Embryophyta</taxon>
        <taxon>Tracheophyta</taxon>
        <taxon>Spermatophyta</taxon>
        <taxon>Magnoliopsida</taxon>
        <taxon>Ranunculales</taxon>
        <taxon>Circaeasteraceae</taxon>
        <taxon>Kingdonia</taxon>
    </lineage>
</organism>
<dbReference type="GO" id="GO:0043565">
    <property type="term" value="F:sequence-specific DNA binding"/>
    <property type="evidence" value="ECO:0007669"/>
    <property type="project" value="TreeGrafter"/>
</dbReference>
<keyword evidence="5 10" id="KW-0804">Transcription</keyword>
<comment type="subcellular location">
    <subcellularLocation>
        <location evidence="1 8 9">Nucleus</location>
    </subcellularLocation>
</comment>
<comment type="similarity">
    <text evidence="7 10">Belongs to the HD-ZIP homeobox family. Class I subfamily.</text>
</comment>
<dbReference type="EMBL" id="JACGCM010001782">
    <property type="protein sequence ID" value="KAF6149692.1"/>
    <property type="molecule type" value="Genomic_DNA"/>
</dbReference>
<dbReference type="FunFam" id="1.10.10.60:FF:000241">
    <property type="entry name" value="homeobox-leucine zipper protein ATHB-40"/>
    <property type="match status" value="1"/>
</dbReference>
<evidence type="ECO:0000256" key="9">
    <source>
        <dbReference type="RuleBase" id="RU000682"/>
    </source>
</evidence>
<dbReference type="InterPro" id="IPR045224">
    <property type="entry name" value="HDZip_class_I_plant"/>
</dbReference>
<comment type="caution">
    <text evidence="13">The sequence shown here is derived from an EMBL/GenBank/DDBJ whole genome shotgun (WGS) entry which is preliminary data.</text>
</comment>
<evidence type="ECO:0000256" key="8">
    <source>
        <dbReference type="PROSITE-ProRule" id="PRU00108"/>
    </source>
</evidence>
<dbReference type="Pfam" id="PF00046">
    <property type="entry name" value="Homeodomain"/>
    <property type="match status" value="1"/>
</dbReference>
<keyword evidence="6 8" id="KW-0539">Nucleus</keyword>
<sequence>MIWICVGEPRIRKRRRKNKGEAMGVIGVTKRKLSDEQLNILEKNFGNEHKLDSQRKDRIAFELGLDPRQVAVWFQNRRARWKNKKLEEEYSRLKTAHESVIVEKCHLEAQVLDLEEKLCEAKNEIQRLSDRSETSSSPCLSGGADYNPLLGGFGVEGFDNCFYEPENNCVYGMEWVDLYSM</sequence>
<dbReference type="GO" id="GO:0009725">
    <property type="term" value="P:response to hormone"/>
    <property type="evidence" value="ECO:0007669"/>
    <property type="project" value="UniProtKB-ARBA"/>
</dbReference>
<feature type="DNA-binding region" description="Homeobox" evidence="8">
    <location>
        <begin position="32"/>
        <end position="85"/>
    </location>
</feature>
<evidence type="ECO:0000256" key="4">
    <source>
        <dbReference type="ARBA" id="ARBA00023155"/>
    </source>
</evidence>
<accession>A0A7J7M4B3</accession>
<evidence type="ECO:0000313" key="13">
    <source>
        <dbReference type="EMBL" id="KAF6149692.1"/>
    </source>
</evidence>
<dbReference type="CDD" id="cd00086">
    <property type="entry name" value="homeodomain"/>
    <property type="match status" value="1"/>
</dbReference>
<keyword evidence="14" id="KW-1185">Reference proteome</keyword>
<dbReference type="InterPro" id="IPR017970">
    <property type="entry name" value="Homeobox_CS"/>
</dbReference>
<dbReference type="GO" id="GO:0045893">
    <property type="term" value="P:positive regulation of DNA-templated transcription"/>
    <property type="evidence" value="ECO:0007669"/>
    <property type="project" value="TreeGrafter"/>
</dbReference>
<evidence type="ECO:0000256" key="3">
    <source>
        <dbReference type="ARBA" id="ARBA00023125"/>
    </source>
</evidence>
<evidence type="ECO:0000313" key="14">
    <source>
        <dbReference type="Proteomes" id="UP000541444"/>
    </source>
</evidence>
<dbReference type="InterPro" id="IPR001356">
    <property type="entry name" value="HD"/>
</dbReference>
<dbReference type="Gene3D" id="1.10.10.60">
    <property type="entry name" value="Homeodomain-like"/>
    <property type="match status" value="1"/>
</dbReference>
<feature type="domain" description="Homeobox" evidence="12">
    <location>
        <begin position="30"/>
        <end position="84"/>
    </location>
</feature>
<dbReference type="AlphaFoldDB" id="A0A7J7M4B3"/>
<evidence type="ECO:0000256" key="1">
    <source>
        <dbReference type="ARBA" id="ARBA00004123"/>
    </source>
</evidence>
<feature type="coiled-coil region" evidence="11">
    <location>
        <begin position="76"/>
        <end position="131"/>
    </location>
</feature>
<evidence type="ECO:0000256" key="11">
    <source>
        <dbReference type="SAM" id="Coils"/>
    </source>
</evidence>
<keyword evidence="11" id="KW-0175">Coiled coil</keyword>
<gene>
    <name evidence="13" type="ORF">GIB67_017425</name>
</gene>
<keyword evidence="2 10" id="KW-0805">Transcription regulation</keyword>
<dbReference type="GO" id="GO:0005634">
    <property type="term" value="C:nucleus"/>
    <property type="evidence" value="ECO:0007669"/>
    <property type="project" value="UniProtKB-SubCell"/>
</dbReference>
<dbReference type="InterPro" id="IPR009057">
    <property type="entry name" value="Homeodomain-like_sf"/>
</dbReference>
<dbReference type="PANTHER" id="PTHR24326">
    <property type="entry name" value="HOMEOBOX-LEUCINE ZIPPER PROTEIN"/>
    <property type="match status" value="1"/>
</dbReference>
<proteinExistence type="inferred from homology"/>
<keyword evidence="3 8" id="KW-0238">DNA-binding</keyword>
<evidence type="ECO:0000256" key="2">
    <source>
        <dbReference type="ARBA" id="ARBA00023015"/>
    </source>
</evidence>
<dbReference type="SMART" id="SM00389">
    <property type="entry name" value="HOX"/>
    <property type="match status" value="1"/>
</dbReference>
<protein>
    <recommendedName>
        <fullName evidence="10">Homeobox-leucine zipper protein</fullName>
    </recommendedName>
    <alternativeName>
        <fullName evidence="10">HD-ZIP protein</fullName>
    </alternativeName>
    <alternativeName>
        <fullName evidence="10">Homeodomain transcription factor</fullName>
    </alternativeName>
</protein>
<evidence type="ECO:0000256" key="7">
    <source>
        <dbReference type="ARBA" id="ARBA00025748"/>
    </source>
</evidence>